<name>A0ABP1QER3_9HEXA</name>
<protein>
    <recommendedName>
        <fullName evidence="3">O-acyltransferase WSD1 C-terminal domain-containing protein</fullName>
    </recommendedName>
</protein>
<sequence length="427" mass="49508">MRVVVVLSKFLRKDLLRPVTGLDISFCTDDFFGRPHGGLSFIWLIDGPLRPNLLIDRLEKVMASRTSKNYDYEKLTTVVPTFWLGYPFWKKTDKEFRVQNHVKIMDVGDEYVQPNDINKRICEWMVEPFGEGLPLWEIRVVPQVTSLKLSLDAHQTSTRFHEKDLKEKKCDDMQSILILKTHHIIGDGYSMLGLLDKIVDSPNNRPYIPVPLQQIKRRAKTEETMLQQKQVKKGQQEGFPFERESLGNSNFTLHLKSWIERSFQSGIEVSKGFLCQLSSAIFLAFFTPSTLFSLLNEFGFHRDCWFTNKKVSSQLNLATVSIPLKRLNDLRRDLCKTFHVSRNNEQSSLKTRRNPVPTIVIAVSSLAGALRRFFQRREKMLAPPELDIIDDHLVTNVRETPDYVNFVAALPLKKRKHPGSHIFCNFW</sequence>
<dbReference type="EMBL" id="CAXLJM020000032">
    <property type="protein sequence ID" value="CAL8100490.1"/>
    <property type="molecule type" value="Genomic_DNA"/>
</dbReference>
<organism evidence="1 2">
    <name type="scientific">Orchesella dallaii</name>
    <dbReference type="NCBI Taxonomy" id="48710"/>
    <lineage>
        <taxon>Eukaryota</taxon>
        <taxon>Metazoa</taxon>
        <taxon>Ecdysozoa</taxon>
        <taxon>Arthropoda</taxon>
        <taxon>Hexapoda</taxon>
        <taxon>Collembola</taxon>
        <taxon>Entomobryomorpha</taxon>
        <taxon>Entomobryoidea</taxon>
        <taxon>Orchesellidae</taxon>
        <taxon>Orchesellinae</taxon>
        <taxon>Orchesella</taxon>
    </lineage>
</organism>
<evidence type="ECO:0008006" key="3">
    <source>
        <dbReference type="Google" id="ProtNLM"/>
    </source>
</evidence>
<accession>A0ABP1QER3</accession>
<reference evidence="1 2" key="1">
    <citation type="submission" date="2024-08" db="EMBL/GenBank/DDBJ databases">
        <authorList>
            <person name="Cucini C."/>
            <person name="Frati F."/>
        </authorList>
    </citation>
    <scope>NUCLEOTIDE SEQUENCE [LARGE SCALE GENOMIC DNA]</scope>
</reference>
<evidence type="ECO:0000313" key="1">
    <source>
        <dbReference type="EMBL" id="CAL8100490.1"/>
    </source>
</evidence>
<comment type="caution">
    <text evidence="1">The sequence shown here is derived from an EMBL/GenBank/DDBJ whole genome shotgun (WGS) entry which is preliminary data.</text>
</comment>
<evidence type="ECO:0000313" key="2">
    <source>
        <dbReference type="Proteomes" id="UP001642540"/>
    </source>
</evidence>
<dbReference type="Proteomes" id="UP001642540">
    <property type="component" value="Unassembled WGS sequence"/>
</dbReference>
<keyword evidence="2" id="KW-1185">Reference proteome</keyword>
<proteinExistence type="predicted"/>
<gene>
    <name evidence="1" type="ORF">ODALV1_LOCUS10560</name>
</gene>